<reference evidence="2 3" key="1">
    <citation type="journal article" date="2021" name="Hortic Res">
        <title>Chromosome-scale assembly of the Dendrobium chrysotoxum genome enhances the understanding of orchid evolution.</title>
        <authorList>
            <person name="Zhang Y."/>
            <person name="Zhang G.Q."/>
            <person name="Zhang D."/>
            <person name="Liu X.D."/>
            <person name="Xu X.Y."/>
            <person name="Sun W.H."/>
            <person name="Yu X."/>
            <person name="Zhu X."/>
            <person name="Wang Z.W."/>
            <person name="Zhao X."/>
            <person name="Zhong W.Y."/>
            <person name="Chen H."/>
            <person name="Yin W.L."/>
            <person name="Huang T."/>
            <person name="Niu S.C."/>
            <person name="Liu Z.J."/>
        </authorList>
    </citation>
    <scope>NUCLEOTIDE SEQUENCE [LARGE SCALE GENOMIC DNA]</scope>
    <source>
        <strain evidence="2">Lindl</strain>
    </source>
</reference>
<proteinExistence type="predicted"/>
<evidence type="ECO:0000256" key="1">
    <source>
        <dbReference type="SAM" id="Phobius"/>
    </source>
</evidence>
<keyword evidence="3" id="KW-1185">Reference proteome</keyword>
<accession>A0AAV7HAQ5</accession>
<keyword evidence="1" id="KW-1133">Transmembrane helix</keyword>
<dbReference type="AlphaFoldDB" id="A0AAV7HAQ5"/>
<dbReference type="Proteomes" id="UP000775213">
    <property type="component" value="Unassembled WGS sequence"/>
</dbReference>
<name>A0AAV7HAQ5_DENCH</name>
<evidence type="ECO:0000313" key="2">
    <source>
        <dbReference type="EMBL" id="KAH0465073.1"/>
    </source>
</evidence>
<keyword evidence="1" id="KW-0812">Transmembrane</keyword>
<keyword evidence="1" id="KW-0472">Membrane</keyword>
<comment type="caution">
    <text evidence="2">The sequence shown here is derived from an EMBL/GenBank/DDBJ whole genome shotgun (WGS) entry which is preliminary data.</text>
</comment>
<protein>
    <submittedName>
        <fullName evidence="2">Uncharacterized protein</fullName>
    </submittedName>
</protein>
<gene>
    <name evidence="2" type="ORF">IEQ34_005176</name>
</gene>
<sequence>MALVVVFNFQLRACGGIMRGTMRSWLEMCGVVGFYLVGLLLAIGLGFRAGYGCLGGEAVKLATEETGDEGEVGLELIDERCCGLVDSRWQSE</sequence>
<feature type="transmembrane region" description="Helical" evidence="1">
    <location>
        <begin position="25"/>
        <end position="47"/>
    </location>
</feature>
<organism evidence="2 3">
    <name type="scientific">Dendrobium chrysotoxum</name>
    <name type="common">Orchid</name>
    <dbReference type="NCBI Taxonomy" id="161865"/>
    <lineage>
        <taxon>Eukaryota</taxon>
        <taxon>Viridiplantae</taxon>
        <taxon>Streptophyta</taxon>
        <taxon>Embryophyta</taxon>
        <taxon>Tracheophyta</taxon>
        <taxon>Spermatophyta</taxon>
        <taxon>Magnoliopsida</taxon>
        <taxon>Liliopsida</taxon>
        <taxon>Asparagales</taxon>
        <taxon>Orchidaceae</taxon>
        <taxon>Epidendroideae</taxon>
        <taxon>Malaxideae</taxon>
        <taxon>Dendrobiinae</taxon>
        <taxon>Dendrobium</taxon>
    </lineage>
</organism>
<evidence type="ECO:0000313" key="3">
    <source>
        <dbReference type="Proteomes" id="UP000775213"/>
    </source>
</evidence>
<dbReference type="EMBL" id="JAGFBR010000006">
    <property type="protein sequence ID" value="KAH0465073.1"/>
    <property type="molecule type" value="Genomic_DNA"/>
</dbReference>